<evidence type="ECO:0000313" key="2">
    <source>
        <dbReference type="Proteomes" id="UP000279994"/>
    </source>
</evidence>
<name>A0A3N0GJH2_9ACTN</name>
<comment type="caution">
    <text evidence="1">The sequence shown here is derived from an EMBL/GenBank/DDBJ whole genome shotgun (WGS) entry which is preliminary data.</text>
</comment>
<dbReference type="Proteomes" id="UP000279994">
    <property type="component" value="Unassembled WGS sequence"/>
</dbReference>
<dbReference type="Pfam" id="PF19462">
    <property type="entry name" value="DUF5999"/>
    <property type="match status" value="1"/>
</dbReference>
<dbReference type="OrthoDB" id="3217111at2"/>
<sequence>MLCHHNPHCPTADERAAMTAYVAVDHSEQGWCLLCNGVIRFEDGGAIFPDGHVAPGPASLAHVAA</sequence>
<reference evidence="1 2" key="1">
    <citation type="submission" date="2018-11" db="EMBL/GenBank/DDBJ databases">
        <authorList>
            <person name="Li F."/>
        </authorList>
    </citation>
    <scope>NUCLEOTIDE SEQUENCE [LARGE SCALE GENOMIC DNA]</scope>
    <source>
        <strain evidence="1 2">Gsoil 818</strain>
    </source>
</reference>
<dbReference type="AlphaFoldDB" id="A0A3N0GJH2"/>
<dbReference type="EMBL" id="RJSF01000046">
    <property type="protein sequence ID" value="RNM12200.1"/>
    <property type="molecule type" value="Genomic_DNA"/>
</dbReference>
<accession>A0A3N0GJH2</accession>
<organism evidence="1 2">
    <name type="scientific">Nocardioides pocheonensis</name>
    <dbReference type="NCBI Taxonomy" id="661485"/>
    <lineage>
        <taxon>Bacteria</taxon>
        <taxon>Bacillati</taxon>
        <taxon>Actinomycetota</taxon>
        <taxon>Actinomycetes</taxon>
        <taxon>Propionibacteriales</taxon>
        <taxon>Nocardioidaceae</taxon>
        <taxon>Nocardioides</taxon>
    </lineage>
</organism>
<evidence type="ECO:0000313" key="1">
    <source>
        <dbReference type="EMBL" id="RNM12200.1"/>
    </source>
</evidence>
<dbReference type="InterPro" id="IPR046041">
    <property type="entry name" value="DUF5999"/>
</dbReference>
<proteinExistence type="predicted"/>
<dbReference type="RefSeq" id="WP_123224781.1">
    <property type="nucleotide sequence ID" value="NZ_RJSF01000046.1"/>
</dbReference>
<protein>
    <submittedName>
        <fullName evidence="1">Uncharacterized protein</fullName>
    </submittedName>
</protein>
<gene>
    <name evidence="1" type="ORF">EFL26_20580</name>
</gene>
<keyword evidence="2" id="KW-1185">Reference proteome</keyword>